<dbReference type="GO" id="GO:0016811">
    <property type="term" value="F:hydrolase activity, acting on carbon-nitrogen (but not peptide) bonds, in linear amides"/>
    <property type="evidence" value="ECO:0007669"/>
    <property type="project" value="TreeGrafter"/>
</dbReference>
<evidence type="ECO:0000256" key="3">
    <source>
        <dbReference type="ARBA" id="ARBA00022801"/>
    </source>
</evidence>
<organism evidence="6 7">
    <name type="scientific">Novacetimonas pomaceti</name>
    <dbReference type="NCBI Taxonomy" id="2021998"/>
    <lineage>
        <taxon>Bacteria</taxon>
        <taxon>Pseudomonadati</taxon>
        <taxon>Pseudomonadota</taxon>
        <taxon>Alphaproteobacteria</taxon>
        <taxon>Acetobacterales</taxon>
        <taxon>Acetobacteraceae</taxon>
        <taxon>Novacetimonas</taxon>
    </lineage>
</organism>
<reference evidence="6 7" key="1">
    <citation type="submission" date="2017-07" db="EMBL/GenBank/DDBJ databases">
        <title>A draft genome sequence of Komagataeibacter sp. T5K1.</title>
        <authorList>
            <person name="Skraban J."/>
            <person name="Cleenwerck I."/>
            <person name="Vandamme P."/>
            <person name="Trcek J."/>
        </authorList>
    </citation>
    <scope>NUCLEOTIDE SEQUENCE [LARGE SCALE GENOMIC DNA]</scope>
    <source>
        <strain evidence="6 7">T5K1</strain>
    </source>
</reference>
<evidence type="ECO:0000313" key="6">
    <source>
        <dbReference type="EMBL" id="PYD75560.1"/>
    </source>
</evidence>
<comment type="cofactor">
    <cofactor evidence="1">
        <name>Zn(2+)</name>
        <dbReference type="ChEBI" id="CHEBI:29105"/>
    </cofactor>
</comment>
<dbReference type="Proteomes" id="UP000247609">
    <property type="component" value="Unassembled WGS sequence"/>
</dbReference>
<name>A0A318QA99_9PROT</name>
<evidence type="ECO:0000256" key="1">
    <source>
        <dbReference type="ARBA" id="ARBA00001947"/>
    </source>
</evidence>
<dbReference type="PANTHER" id="PTHR35005:SF1">
    <property type="entry name" value="2-AMINO-5-FORMYLAMINO-6-RIBOSYLAMINOPYRIMIDIN-4(3H)-ONE 5'-MONOPHOSPHATE DEFORMYLASE"/>
    <property type="match status" value="1"/>
</dbReference>
<sequence length="273" mass="28992">MNEIPTKTCLGELTGEEAREVLSRNPVIILPLGSHEDQGPFAPMGDYMCADAVARRVAMAATDRGITTYVAPVLPYGGADFFGSMIGGIALRQSTLRAVLTDMISCLVRQGLTRIVIFNGHGGNAQAIHDVTLAVRQEHGIVIPCVYLWSIAAGMLPDVMEDADAAKRSAGHGGNPLGSIAMALFPDLIRQDLVPGPAAPPPFMGMPVNGFATVEFDDASINFPLEINEIAVRGVANADPRLCSAQTGEKLLDRLTALGVDLLAHLEHENWGK</sequence>
<dbReference type="AlphaFoldDB" id="A0A318QA99"/>
<accession>A0A318QA99</accession>
<keyword evidence="2" id="KW-0479">Metal-binding</keyword>
<dbReference type="GO" id="GO:0046872">
    <property type="term" value="F:metal ion binding"/>
    <property type="evidence" value="ECO:0007669"/>
    <property type="project" value="UniProtKB-KW"/>
</dbReference>
<dbReference type="PANTHER" id="PTHR35005">
    <property type="entry name" value="3-DEHYDRO-SCYLLO-INOSOSE HYDROLASE"/>
    <property type="match status" value="1"/>
</dbReference>
<evidence type="ECO:0000256" key="5">
    <source>
        <dbReference type="ARBA" id="ARBA00024029"/>
    </source>
</evidence>
<dbReference type="InterPro" id="IPR024087">
    <property type="entry name" value="Creatininase-like_sf"/>
</dbReference>
<dbReference type="SUPFAM" id="SSF102215">
    <property type="entry name" value="Creatininase"/>
    <property type="match status" value="1"/>
</dbReference>
<proteinExistence type="inferred from homology"/>
<dbReference type="GO" id="GO:0009231">
    <property type="term" value="P:riboflavin biosynthetic process"/>
    <property type="evidence" value="ECO:0007669"/>
    <property type="project" value="TreeGrafter"/>
</dbReference>
<evidence type="ECO:0000256" key="2">
    <source>
        <dbReference type="ARBA" id="ARBA00022723"/>
    </source>
</evidence>
<keyword evidence="4" id="KW-0862">Zinc</keyword>
<evidence type="ECO:0000313" key="7">
    <source>
        <dbReference type="Proteomes" id="UP000247609"/>
    </source>
</evidence>
<dbReference type="InterPro" id="IPR003785">
    <property type="entry name" value="Creatininase/forma_Hydrolase"/>
</dbReference>
<comment type="caution">
    <text evidence="6">The sequence shown here is derived from an EMBL/GenBank/DDBJ whole genome shotgun (WGS) entry which is preliminary data.</text>
</comment>
<evidence type="ECO:0000256" key="4">
    <source>
        <dbReference type="ARBA" id="ARBA00022833"/>
    </source>
</evidence>
<dbReference type="Gene3D" id="3.40.50.10310">
    <property type="entry name" value="Creatininase"/>
    <property type="match status" value="1"/>
</dbReference>
<gene>
    <name evidence="6" type="ORF">CFR71_09060</name>
</gene>
<comment type="similarity">
    <text evidence="5">Belongs to the creatininase superfamily.</text>
</comment>
<dbReference type="Pfam" id="PF02633">
    <property type="entry name" value="Creatininase"/>
    <property type="match status" value="1"/>
</dbReference>
<dbReference type="EMBL" id="NOXG01000008">
    <property type="protein sequence ID" value="PYD75560.1"/>
    <property type="molecule type" value="Genomic_DNA"/>
</dbReference>
<keyword evidence="3" id="KW-0378">Hydrolase</keyword>
<protein>
    <submittedName>
        <fullName evidence="6">Creatininase</fullName>
    </submittedName>
</protein>